<dbReference type="OrthoDB" id="114886at2"/>
<evidence type="ECO:0000313" key="7">
    <source>
        <dbReference type="Proteomes" id="UP000033558"/>
    </source>
</evidence>
<keyword evidence="4 5" id="KW-0067">ATP-binding</keyword>
<dbReference type="NCBIfam" id="TIGR03125">
    <property type="entry name" value="citrate_citG"/>
    <property type="match status" value="1"/>
</dbReference>
<dbReference type="RefSeq" id="WP_084616618.1">
    <property type="nucleotide sequence ID" value="NZ_JBHSZT010000003.1"/>
</dbReference>
<dbReference type="EMBL" id="JXJQ01000003">
    <property type="protein sequence ID" value="KJY62756.1"/>
    <property type="molecule type" value="Genomic_DNA"/>
</dbReference>
<evidence type="ECO:0000256" key="2">
    <source>
        <dbReference type="ARBA" id="ARBA00022679"/>
    </source>
</evidence>
<comment type="caution">
    <text evidence="6">The sequence shown here is derived from an EMBL/GenBank/DDBJ whole genome shotgun (WGS) entry which is preliminary data.</text>
</comment>
<keyword evidence="3 5" id="KW-0547">Nucleotide-binding</keyword>
<dbReference type="GO" id="GO:0005524">
    <property type="term" value="F:ATP binding"/>
    <property type="evidence" value="ECO:0007669"/>
    <property type="project" value="UniProtKB-KW"/>
</dbReference>
<dbReference type="Gene3D" id="1.10.4200.10">
    <property type="entry name" value="Triphosphoribosyl-dephospho-CoA protein"/>
    <property type="match status" value="1"/>
</dbReference>
<dbReference type="InterPro" id="IPR002736">
    <property type="entry name" value="CitG"/>
</dbReference>
<name>A0A0F4LYV7_9LACO</name>
<proteinExistence type="inferred from homology"/>
<dbReference type="Proteomes" id="UP000033558">
    <property type="component" value="Unassembled WGS sequence"/>
</dbReference>
<dbReference type="AlphaFoldDB" id="A0A0F4LYV7"/>
<dbReference type="PANTHER" id="PTHR30201:SF2">
    <property type="entry name" value="2-(5''-TRIPHOSPHORIBOSYL)-3'-DEPHOSPHOCOENZYME-A SYNTHASE"/>
    <property type="match status" value="1"/>
</dbReference>
<reference evidence="6 7" key="1">
    <citation type="submission" date="2015-01" db="EMBL/GenBank/DDBJ databases">
        <title>Comparative genomics of the lactic acid bacteria isolated from the honey bee gut.</title>
        <authorList>
            <person name="Ellegaard K.M."/>
            <person name="Tamarit D."/>
            <person name="Javelind E."/>
            <person name="Olofsson T."/>
            <person name="Andersson S.G."/>
            <person name="Vasquez A."/>
        </authorList>
    </citation>
    <scope>NUCLEOTIDE SEQUENCE [LARGE SCALE GENOMIC DNA]</scope>
    <source>
        <strain evidence="6 7">Bin4</strain>
    </source>
</reference>
<accession>A0A0F4LYV7</accession>
<evidence type="ECO:0000256" key="5">
    <source>
        <dbReference type="HAMAP-Rule" id="MF_00397"/>
    </source>
</evidence>
<evidence type="ECO:0000256" key="4">
    <source>
        <dbReference type="ARBA" id="ARBA00022840"/>
    </source>
</evidence>
<keyword evidence="7" id="KW-1185">Reference proteome</keyword>
<dbReference type="HOGENOM" id="CLU_056179_1_0_9"/>
<protein>
    <recommendedName>
        <fullName evidence="5">Probable 2-(5''-triphosphoribosyl)-3'-dephosphocoenzyme-A synthase</fullName>
        <shortName evidence="5">2-(5''-triphosphoribosyl)-3'-dephospho-CoA synthase</shortName>
        <ecNumber evidence="5">2.4.2.52</ecNumber>
    </recommendedName>
</protein>
<evidence type="ECO:0000256" key="3">
    <source>
        <dbReference type="ARBA" id="ARBA00022741"/>
    </source>
</evidence>
<dbReference type="PATRIC" id="fig|1218492.5.peg.317"/>
<dbReference type="GO" id="GO:0046917">
    <property type="term" value="F:triphosphoribosyl-dephospho-CoA synthase activity"/>
    <property type="evidence" value="ECO:0007669"/>
    <property type="project" value="UniProtKB-UniRule"/>
</dbReference>
<dbReference type="NCBIfam" id="NF002315">
    <property type="entry name" value="PRK01237.1"/>
    <property type="match status" value="1"/>
</dbReference>
<dbReference type="InterPro" id="IPR017551">
    <property type="entry name" value="TriPribosyl-deP-CoA_syn_CitG"/>
</dbReference>
<dbReference type="EC" id="2.4.2.52" evidence="5"/>
<dbReference type="Pfam" id="PF01874">
    <property type="entry name" value="CitG"/>
    <property type="match status" value="1"/>
</dbReference>
<dbReference type="GO" id="GO:0051191">
    <property type="term" value="P:prosthetic group biosynthetic process"/>
    <property type="evidence" value="ECO:0007669"/>
    <property type="project" value="TreeGrafter"/>
</dbReference>
<sequence>MKDQIAQIVTDAVKAMLYEVSVNPKPGLVDPLSAGPHGDMDVFLFIDSAESLRPYLQQCAQAGLTAQSTALPQLFNQLRSYGIQAEQTMLRQTRGVNTHKGAIFSLGIAVAARAYLIDRPQSGFSKVVQGMLTDLLTADFSQVASLSPEQLTAGQREFQQYHLTGARGEAAAGFPTVFNCGLPMLRQATGTLNERLLDTLMIIAGHSQDSNLVHRAQDPQILTWIQNQVEQYFVLGGSQTAQGKQFLQKLNAEFDRRQLSLGGSADLLIVTIFMALQTGIL</sequence>
<evidence type="ECO:0000256" key="1">
    <source>
        <dbReference type="ARBA" id="ARBA00001210"/>
    </source>
</evidence>
<dbReference type="STRING" id="1218492.JG30_02040"/>
<keyword evidence="2 5" id="KW-0808">Transferase</keyword>
<gene>
    <name evidence="5 6" type="primary">citG</name>
    <name evidence="6" type="ORF">JG30_02040</name>
</gene>
<comment type="catalytic activity">
    <reaction evidence="1 5">
        <text>3'-dephospho-CoA + ATP = 2'-(5''-triphospho-alpha-D-ribosyl)-3'-dephospho-CoA + adenine</text>
        <dbReference type="Rhea" id="RHEA:15117"/>
        <dbReference type="ChEBI" id="CHEBI:16708"/>
        <dbReference type="ChEBI" id="CHEBI:30616"/>
        <dbReference type="ChEBI" id="CHEBI:57328"/>
        <dbReference type="ChEBI" id="CHEBI:61378"/>
        <dbReference type="EC" id="2.4.2.52"/>
    </reaction>
</comment>
<dbReference type="HAMAP" id="MF_00397">
    <property type="entry name" value="CitG"/>
    <property type="match status" value="1"/>
</dbReference>
<organism evidence="6 7">
    <name type="scientific">Bombilactobacillus mellifer</name>
    <dbReference type="NCBI Taxonomy" id="1218492"/>
    <lineage>
        <taxon>Bacteria</taxon>
        <taxon>Bacillati</taxon>
        <taxon>Bacillota</taxon>
        <taxon>Bacilli</taxon>
        <taxon>Lactobacillales</taxon>
        <taxon>Lactobacillaceae</taxon>
        <taxon>Bombilactobacillus</taxon>
    </lineage>
</organism>
<dbReference type="PANTHER" id="PTHR30201">
    <property type="entry name" value="TRIPHOSPHORIBOSYL-DEPHOSPHO-COA SYNTHASE"/>
    <property type="match status" value="1"/>
</dbReference>
<evidence type="ECO:0000313" key="6">
    <source>
        <dbReference type="EMBL" id="KJY62756.1"/>
    </source>
</evidence>
<comment type="similarity">
    <text evidence="5">Belongs to the CitG/MdcB family.</text>
</comment>